<gene>
    <name evidence="1" type="ORF">SMD11_0050</name>
</gene>
<organism evidence="1 2">
    <name type="scientific">Streptomyces albireticuli</name>
    <dbReference type="NCBI Taxonomy" id="1940"/>
    <lineage>
        <taxon>Bacteria</taxon>
        <taxon>Bacillati</taxon>
        <taxon>Actinomycetota</taxon>
        <taxon>Actinomycetes</taxon>
        <taxon>Kitasatosporales</taxon>
        <taxon>Streptomycetaceae</taxon>
        <taxon>Streptomyces</taxon>
    </lineage>
</organism>
<dbReference type="AlphaFoldDB" id="A0A1Z2KUI9"/>
<protein>
    <recommendedName>
        <fullName evidence="3">SMI1/KNR4 family protein</fullName>
    </recommendedName>
</protein>
<dbReference type="EMBL" id="CP021744">
    <property type="protein sequence ID" value="ARZ65718.1"/>
    <property type="molecule type" value="Genomic_DNA"/>
</dbReference>
<evidence type="ECO:0008006" key="3">
    <source>
        <dbReference type="Google" id="ProtNLM"/>
    </source>
</evidence>
<evidence type="ECO:0000313" key="2">
    <source>
        <dbReference type="Proteomes" id="UP000195755"/>
    </source>
</evidence>
<dbReference type="RefSeq" id="WP_087924451.1">
    <property type="nucleotide sequence ID" value="NZ_CP021744.1"/>
</dbReference>
<accession>A0A1Z2KUI9</accession>
<evidence type="ECO:0000313" key="1">
    <source>
        <dbReference type="EMBL" id="ARZ65718.1"/>
    </source>
</evidence>
<dbReference type="Proteomes" id="UP000195755">
    <property type="component" value="Chromosome"/>
</dbReference>
<proteinExistence type="predicted"/>
<sequence>MADARLPAGWTLQQIRDVSGDREAVPLHTGRTVRWYDSPEAAGEVIRPAIVLGFHTLCLVQSADDTDWYMGSLNDDGSIICWSNYGENLFEALRGL</sequence>
<reference evidence="1 2" key="1">
    <citation type="submission" date="2017-06" db="EMBL/GenBank/DDBJ databases">
        <title>Streptomyces albireticuli Genome sequencing and assembly.</title>
        <authorList>
            <person name="Wang Y."/>
            <person name="Du B."/>
            <person name="Ding Y."/>
            <person name="Liu H."/>
            <person name="Hou Q."/>
            <person name="Liu K."/>
            <person name="Yao L."/>
            <person name="Wang C."/>
        </authorList>
    </citation>
    <scope>NUCLEOTIDE SEQUENCE [LARGE SCALE GENOMIC DNA]</scope>
    <source>
        <strain evidence="1 2">MDJK11</strain>
    </source>
</reference>
<dbReference type="OrthoDB" id="4560889at2"/>
<name>A0A1Z2KUI9_9ACTN</name>
<dbReference type="KEGG" id="salj:SMD11_0050"/>